<name>A0A6B0Z039_9CHLR</name>
<dbReference type="EMBL" id="VXRG01000186">
    <property type="protein sequence ID" value="MXY96101.1"/>
    <property type="molecule type" value="Genomic_DNA"/>
</dbReference>
<proteinExistence type="predicted"/>
<accession>A0A6B0Z039</accession>
<evidence type="ECO:0000313" key="1">
    <source>
        <dbReference type="EMBL" id="MXY96101.1"/>
    </source>
</evidence>
<sequence>MFKELDCVVLTTDILEDGLRKSDVGTVVHAYPEGRAFIVEFLTLDGSTAAVTEVLPSQIRAVTASDISHARTIEVQA</sequence>
<gene>
    <name evidence="1" type="ORF">F4Y42_21885</name>
</gene>
<dbReference type="InterPro" id="IPR032568">
    <property type="entry name" value="DUF4926"/>
</dbReference>
<protein>
    <submittedName>
        <fullName evidence="1">DUF4926 domain-containing protein</fullName>
    </submittedName>
</protein>
<comment type="caution">
    <text evidence="1">The sequence shown here is derived from an EMBL/GenBank/DDBJ whole genome shotgun (WGS) entry which is preliminary data.</text>
</comment>
<organism evidence="1">
    <name type="scientific">Caldilineaceae bacterium SB0664_bin_27</name>
    <dbReference type="NCBI Taxonomy" id="2605260"/>
    <lineage>
        <taxon>Bacteria</taxon>
        <taxon>Bacillati</taxon>
        <taxon>Chloroflexota</taxon>
        <taxon>Caldilineae</taxon>
        <taxon>Caldilineales</taxon>
        <taxon>Caldilineaceae</taxon>
    </lineage>
</organism>
<dbReference type="Pfam" id="PF16277">
    <property type="entry name" value="DUF4926"/>
    <property type="match status" value="1"/>
</dbReference>
<reference evidence="1" key="1">
    <citation type="submission" date="2019-09" db="EMBL/GenBank/DDBJ databases">
        <title>Characterisation of the sponge microbiome using genome-centric metagenomics.</title>
        <authorList>
            <person name="Engelberts J.P."/>
            <person name="Robbins S.J."/>
            <person name="De Goeij J.M."/>
            <person name="Aranda M."/>
            <person name="Bell S.C."/>
            <person name="Webster N.S."/>
        </authorList>
    </citation>
    <scope>NUCLEOTIDE SEQUENCE</scope>
    <source>
        <strain evidence="1">SB0664_bin_27</strain>
    </source>
</reference>
<dbReference type="AlphaFoldDB" id="A0A6B0Z039"/>